<organism evidence="8 9">
    <name type="scientific">Paracoccus denitrificans (strain Pd 1222)</name>
    <dbReference type="NCBI Taxonomy" id="318586"/>
    <lineage>
        <taxon>Bacteria</taxon>
        <taxon>Pseudomonadati</taxon>
        <taxon>Pseudomonadota</taxon>
        <taxon>Alphaproteobacteria</taxon>
        <taxon>Rhodobacterales</taxon>
        <taxon>Paracoccaceae</taxon>
        <taxon>Paracoccus</taxon>
    </lineage>
</organism>
<comment type="similarity">
    <text evidence="2">Belongs to the bacterial solute-binding protein 8 family.</text>
</comment>
<evidence type="ECO:0000313" key="8">
    <source>
        <dbReference type="EMBL" id="ABL71601.1"/>
    </source>
</evidence>
<dbReference type="HOGENOM" id="CLU_038034_4_0_5"/>
<evidence type="ECO:0000256" key="5">
    <source>
        <dbReference type="ARBA" id="ARBA00022729"/>
    </source>
</evidence>
<dbReference type="Pfam" id="PF01497">
    <property type="entry name" value="Peripla_BP_2"/>
    <property type="match status" value="1"/>
</dbReference>
<feature type="signal peptide" evidence="6">
    <location>
        <begin position="1"/>
        <end position="20"/>
    </location>
</feature>
<dbReference type="RefSeq" id="WP_011749777.1">
    <property type="nucleotide sequence ID" value="NC_008687.1"/>
</dbReference>
<reference evidence="9" key="1">
    <citation type="submission" date="2006-12" db="EMBL/GenBank/DDBJ databases">
        <title>Complete sequence of chromosome 2 of Paracoccus denitrificans PD1222.</title>
        <authorList>
            <person name="Copeland A."/>
            <person name="Lucas S."/>
            <person name="Lapidus A."/>
            <person name="Barry K."/>
            <person name="Detter J.C."/>
            <person name="Glavina del Rio T."/>
            <person name="Hammon N."/>
            <person name="Israni S."/>
            <person name="Dalin E."/>
            <person name="Tice H."/>
            <person name="Pitluck S."/>
            <person name="Munk A.C."/>
            <person name="Brettin T."/>
            <person name="Bruce D."/>
            <person name="Han C."/>
            <person name="Tapia R."/>
            <person name="Gilna P."/>
            <person name="Schmutz J."/>
            <person name="Larimer F."/>
            <person name="Land M."/>
            <person name="Hauser L."/>
            <person name="Kyrpides N."/>
            <person name="Lykidis A."/>
            <person name="Spiro S."/>
            <person name="Richardson D.J."/>
            <person name="Moir J.W.B."/>
            <person name="Ferguson S.J."/>
            <person name="van Spanning R.J.M."/>
            <person name="Richardson P."/>
        </authorList>
    </citation>
    <scope>NUCLEOTIDE SEQUENCE [LARGE SCALE GENOMIC DNA]</scope>
    <source>
        <strain evidence="9">Pd 1222</strain>
    </source>
</reference>
<protein>
    <submittedName>
        <fullName evidence="8">Periplasmic binding protein</fullName>
    </submittedName>
</protein>
<dbReference type="Proteomes" id="UP000000361">
    <property type="component" value="Chromosome 2"/>
</dbReference>
<dbReference type="PROSITE" id="PS50983">
    <property type="entry name" value="FE_B12_PBP"/>
    <property type="match status" value="1"/>
</dbReference>
<dbReference type="PANTHER" id="PTHR30532:SF24">
    <property type="entry name" value="FERRIC ENTEROBACTIN-BINDING PERIPLASMIC PROTEIN FEPB"/>
    <property type="match status" value="1"/>
</dbReference>
<dbReference type="eggNOG" id="COG4592">
    <property type="taxonomic scope" value="Bacteria"/>
</dbReference>
<dbReference type="SUPFAM" id="SSF53807">
    <property type="entry name" value="Helical backbone' metal receptor"/>
    <property type="match status" value="1"/>
</dbReference>
<feature type="chain" id="PRO_5002632642" evidence="6">
    <location>
        <begin position="21"/>
        <end position="312"/>
    </location>
</feature>
<accession>A1B7V7</accession>
<gene>
    <name evidence="8" type="ordered locus">Pden_3531</name>
</gene>
<keyword evidence="4" id="KW-0406">Ion transport</keyword>
<evidence type="ECO:0000256" key="4">
    <source>
        <dbReference type="ARBA" id="ARBA00022496"/>
    </source>
</evidence>
<dbReference type="KEGG" id="pde:Pden_3531"/>
<evidence type="ECO:0000259" key="7">
    <source>
        <dbReference type="PROSITE" id="PS50983"/>
    </source>
</evidence>
<keyword evidence="4" id="KW-0410">Iron transport</keyword>
<evidence type="ECO:0000256" key="6">
    <source>
        <dbReference type="SAM" id="SignalP"/>
    </source>
</evidence>
<keyword evidence="3" id="KW-0813">Transport</keyword>
<dbReference type="GO" id="GO:0030288">
    <property type="term" value="C:outer membrane-bounded periplasmic space"/>
    <property type="evidence" value="ECO:0007669"/>
    <property type="project" value="TreeGrafter"/>
</dbReference>
<dbReference type="InterPro" id="IPR051313">
    <property type="entry name" value="Bact_iron-sidero_bind"/>
</dbReference>
<dbReference type="InterPro" id="IPR002491">
    <property type="entry name" value="ABC_transptr_periplasmic_BD"/>
</dbReference>
<dbReference type="OrthoDB" id="9793175at2"/>
<dbReference type="STRING" id="318586.Pden_3531"/>
<keyword evidence="9" id="KW-1185">Reference proteome</keyword>
<name>A1B7V7_PARDP</name>
<dbReference type="EnsemblBacteria" id="ABL71601">
    <property type="protein sequence ID" value="ABL71601"/>
    <property type="gene ID" value="Pden_3531"/>
</dbReference>
<evidence type="ECO:0000256" key="3">
    <source>
        <dbReference type="ARBA" id="ARBA00022448"/>
    </source>
</evidence>
<dbReference type="GO" id="GO:1901678">
    <property type="term" value="P:iron coordination entity transport"/>
    <property type="evidence" value="ECO:0007669"/>
    <property type="project" value="UniProtKB-ARBA"/>
</dbReference>
<keyword evidence="5 6" id="KW-0732">Signal</keyword>
<evidence type="ECO:0000313" key="9">
    <source>
        <dbReference type="Proteomes" id="UP000000361"/>
    </source>
</evidence>
<dbReference type="AlphaFoldDB" id="A1B7V7"/>
<proteinExistence type="inferred from homology"/>
<feature type="domain" description="Fe/B12 periplasmic-binding" evidence="7">
    <location>
        <begin position="42"/>
        <end position="312"/>
    </location>
</feature>
<evidence type="ECO:0000256" key="1">
    <source>
        <dbReference type="ARBA" id="ARBA00004196"/>
    </source>
</evidence>
<evidence type="ECO:0000256" key="2">
    <source>
        <dbReference type="ARBA" id="ARBA00008814"/>
    </source>
</evidence>
<dbReference type="EMBL" id="CP000490">
    <property type="protein sequence ID" value="ABL71601.1"/>
    <property type="molecule type" value="Genomic_DNA"/>
</dbReference>
<sequence length="312" mass="33016">MLRRLTPLLLVLILPAVALAEGWPRSIPDATGEVTVAAPPLRIVSASPSLTGILLAIDAPVAATAAALVGPLTDDKGFFTQWAEVADRRGVEVLYPNLNFDIESLIVQEPDLVVASSVGGDSIMPYLEQVRAQGVPVIVLDYSAQSWENLAQVLGRATGHEVDAARVTQDFARQAAEVKSTLALPEGDVSVVSYNFAGTYAVGKPSSPQAKVLAALGFSVRGIPEGMQGDVSRSADFDFISHENLPAAISGDSVFLLNGTDAMVRSFSADPVLANLPAVRAGRVYPLGPTSFRVDYYSGLQIVETVRQIFAK</sequence>
<dbReference type="PANTHER" id="PTHR30532">
    <property type="entry name" value="IRON III DICITRATE-BINDING PERIPLASMIC PROTEIN"/>
    <property type="match status" value="1"/>
</dbReference>
<dbReference type="NCBIfam" id="NF008200">
    <property type="entry name" value="PRK10957.1"/>
    <property type="match status" value="1"/>
</dbReference>
<keyword evidence="4" id="KW-0408">Iron</keyword>
<comment type="subcellular location">
    <subcellularLocation>
        <location evidence="1">Cell envelope</location>
    </subcellularLocation>
</comment>
<dbReference type="GeneID" id="93453186"/>
<dbReference type="Gene3D" id="3.40.50.1980">
    <property type="entry name" value="Nitrogenase molybdenum iron protein domain"/>
    <property type="match status" value="2"/>
</dbReference>